<protein>
    <submittedName>
        <fullName evidence="1">Uncharacterized protein</fullName>
    </submittedName>
</protein>
<evidence type="ECO:0000313" key="1">
    <source>
        <dbReference type="EMBL" id="EET79918.1"/>
    </source>
</evidence>
<dbReference type="Proteomes" id="UP000003107">
    <property type="component" value="Unassembled WGS sequence"/>
</dbReference>
<sequence>MLALAPFLSNLTRRRFWLCGTKYRSDIWRFARGFNGL</sequence>
<dbReference type="EMBL" id="ACVQ01000017">
    <property type="protein sequence ID" value="EET79918.1"/>
    <property type="molecule type" value="Genomic_DNA"/>
</dbReference>
<dbReference type="AlphaFoldDB" id="C6RFB0"/>
<organism evidence="1 2">
    <name type="scientific">Campylobacter showae RM3277</name>
    <dbReference type="NCBI Taxonomy" id="553219"/>
    <lineage>
        <taxon>Bacteria</taxon>
        <taxon>Pseudomonadati</taxon>
        <taxon>Campylobacterota</taxon>
        <taxon>Epsilonproteobacteria</taxon>
        <taxon>Campylobacterales</taxon>
        <taxon>Campylobacteraceae</taxon>
        <taxon>Campylobacter</taxon>
    </lineage>
</organism>
<evidence type="ECO:0000313" key="2">
    <source>
        <dbReference type="Proteomes" id="UP000003107"/>
    </source>
</evidence>
<accession>C6RFB0</accession>
<reference evidence="1 2" key="1">
    <citation type="submission" date="2009-07" db="EMBL/GenBank/DDBJ databases">
        <authorList>
            <person name="Madupu R."/>
            <person name="Sebastian Y."/>
            <person name="Durkin A.S."/>
            <person name="Torralba M."/>
            <person name="Methe B."/>
            <person name="Sutton G.G."/>
            <person name="Strausberg R.L."/>
            <person name="Nelson K.E."/>
        </authorList>
    </citation>
    <scope>NUCLEOTIDE SEQUENCE [LARGE SCALE GENOMIC DNA]</scope>
    <source>
        <strain evidence="1 2">RM3277</strain>
    </source>
</reference>
<name>C6RFB0_9BACT</name>
<keyword evidence="2" id="KW-1185">Reference proteome</keyword>
<proteinExistence type="predicted"/>
<comment type="caution">
    <text evidence="1">The sequence shown here is derived from an EMBL/GenBank/DDBJ whole genome shotgun (WGS) entry which is preliminary data.</text>
</comment>
<gene>
    <name evidence="1" type="ORF">CAMSH0001_0414</name>
</gene>